<protein>
    <submittedName>
        <fullName evidence="1">Uncharacterized protein</fullName>
    </submittedName>
</protein>
<proteinExistence type="predicted"/>
<reference evidence="1" key="1">
    <citation type="journal article" date="2020" name="Stud. Mycol.">
        <title>101 Dothideomycetes genomes: a test case for predicting lifestyles and emergence of pathogens.</title>
        <authorList>
            <person name="Haridas S."/>
            <person name="Albert R."/>
            <person name="Binder M."/>
            <person name="Bloem J."/>
            <person name="Labutti K."/>
            <person name="Salamov A."/>
            <person name="Andreopoulos B."/>
            <person name="Baker S."/>
            <person name="Barry K."/>
            <person name="Bills G."/>
            <person name="Bluhm B."/>
            <person name="Cannon C."/>
            <person name="Castanera R."/>
            <person name="Culley D."/>
            <person name="Daum C."/>
            <person name="Ezra D."/>
            <person name="Gonzalez J."/>
            <person name="Henrissat B."/>
            <person name="Kuo A."/>
            <person name="Liang C."/>
            <person name="Lipzen A."/>
            <person name="Lutzoni F."/>
            <person name="Magnuson J."/>
            <person name="Mondo S."/>
            <person name="Nolan M."/>
            <person name="Ohm R."/>
            <person name="Pangilinan J."/>
            <person name="Park H.-J."/>
            <person name="Ramirez L."/>
            <person name="Alfaro M."/>
            <person name="Sun H."/>
            <person name="Tritt A."/>
            <person name="Yoshinaga Y."/>
            <person name="Zwiers L.-H."/>
            <person name="Turgeon B."/>
            <person name="Goodwin S."/>
            <person name="Spatafora J."/>
            <person name="Crous P."/>
            <person name="Grigoriev I."/>
        </authorList>
    </citation>
    <scope>NUCLEOTIDE SEQUENCE</scope>
    <source>
        <strain evidence="1">CBS 107.79</strain>
    </source>
</reference>
<name>A0A6A5VBG8_9PLEO</name>
<organism evidence="1 2">
    <name type="scientific">Bimuria novae-zelandiae CBS 107.79</name>
    <dbReference type="NCBI Taxonomy" id="1447943"/>
    <lineage>
        <taxon>Eukaryota</taxon>
        <taxon>Fungi</taxon>
        <taxon>Dikarya</taxon>
        <taxon>Ascomycota</taxon>
        <taxon>Pezizomycotina</taxon>
        <taxon>Dothideomycetes</taxon>
        <taxon>Pleosporomycetidae</taxon>
        <taxon>Pleosporales</taxon>
        <taxon>Massarineae</taxon>
        <taxon>Didymosphaeriaceae</taxon>
        <taxon>Bimuria</taxon>
    </lineage>
</organism>
<keyword evidence="2" id="KW-1185">Reference proteome</keyword>
<sequence>MNFNNYDAQKFHFTIYKDRNFDMIGLDGNVYGTCIVFPGDDFSCSAGNYSNGGKRMFRCLTAFTVQDFIAGNGGMMVG</sequence>
<dbReference type="Proteomes" id="UP000800036">
    <property type="component" value="Unassembled WGS sequence"/>
</dbReference>
<dbReference type="OrthoDB" id="3727342at2759"/>
<dbReference type="AlphaFoldDB" id="A0A6A5VBG8"/>
<gene>
    <name evidence="1" type="ORF">BU23DRAFT_553048</name>
</gene>
<dbReference type="EMBL" id="ML976673">
    <property type="protein sequence ID" value="KAF1974803.1"/>
    <property type="molecule type" value="Genomic_DNA"/>
</dbReference>
<evidence type="ECO:0000313" key="2">
    <source>
        <dbReference type="Proteomes" id="UP000800036"/>
    </source>
</evidence>
<evidence type="ECO:0000313" key="1">
    <source>
        <dbReference type="EMBL" id="KAF1974803.1"/>
    </source>
</evidence>
<accession>A0A6A5VBG8</accession>